<organism evidence="1 2">
    <name type="scientific">Xylanibacillus composti</name>
    <dbReference type="NCBI Taxonomy" id="1572762"/>
    <lineage>
        <taxon>Bacteria</taxon>
        <taxon>Bacillati</taxon>
        <taxon>Bacillota</taxon>
        <taxon>Bacilli</taxon>
        <taxon>Bacillales</taxon>
        <taxon>Paenibacillaceae</taxon>
        <taxon>Xylanibacillus</taxon>
    </lineage>
</organism>
<dbReference type="Proteomes" id="UP000677918">
    <property type="component" value="Unassembled WGS sequence"/>
</dbReference>
<gene>
    <name evidence="1" type="ORF">XYCOK13_36690</name>
</gene>
<evidence type="ECO:0000313" key="1">
    <source>
        <dbReference type="EMBL" id="GIQ70845.1"/>
    </source>
</evidence>
<dbReference type="AlphaFoldDB" id="A0A8J4M3G0"/>
<dbReference type="EMBL" id="BOVK01000061">
    <property type="protein sequence ID" value="GIQ70845.1"/>
    <property type="molecule type" value="Genomic_DNA"/>
</dbReference>
<evidence type="ECO:0000313" key="2">
    <source>
        <dbReference type="Proteomes" id="UP000677918"/>
    </source>
</evidence>
<sequence length="51" mass="5904">MEQLFAICAFDELIVWDNSCLSFRLAGLTSLLSEMEMEWNLKAFVRAEYPA</sequence>
<proteinExistence type="predicted"/>
<name>A0A8J4M3G0_9BACL</name>
<accession>A0A8J4M3G0</accession>
<protein>
    <submittedName>
        <fullName evidence="1">Uncharacterized protein</fullName>
    </submittedName>
</protein>
<comment type="caution">
    <text evidence="1">The sequence shown here is derived from an EMBL/GenBank/DDBJ whole genome shotgun (WGS) entry which is preliminary data.</text>
</comment>
<reference evidence="1" key="1">
    <citation type="submission" date="2021-04" db="EMBL/GenBank/DDBJ databases">
        <title>Draft genome sequence of Xylanibacillus composti strain K13.</title>
        <authorList>
            <person name="Uke A."/>
            <person name="Chhe C."/>
            <person name="Baramee S."/>
            <person name="Kosugi A."/>
        </authorList>
    </citation>
    <scope>NUCLEOTIDE SEQUENCE</scope>
    <source>
        <strain evidence="1">K13</strain>
    </source>
</reference>
<keyword evidence="2" id="KW-1185">Reference proteome</keyword>